<organism evidence="2 3">
    <name type="scientific">Fusobacterium necrophorum subsp. funduliforme</name>
    <dbReference type="NCBI Taxonomy" id="143387"/>
    <lineage>
        <taxon>Bacteria</taxon>
        <taxon>Fusobacteriati</taxon>
        <taxon>Fusobacteriota</taxon>
        <taxon>Fusobacteriia</taxon>
        <taxon>Fusobacteriales</taxon>
        <taxon>Fusobacteriaceae</taxon>
        <taxon>Fusobacterium</taxon>
    </lineage>
</organism>
<dbReference type="Proteomes" id="UP000075816">
    <property type="component" value="Unassembled WGS sequence"/>
</dbReference>
<evidence type="ECO:0000313" key="3">
    <source>
        <dbReference type="Proteomes" id="UP000075816"/>
    </source>
</evidence>
<proteinExistence type="predicted"/>
<evidence type="ECO:0000256" key="1">
    <source>
        <dbReference type="SAM" id="Phobius"/>
    </source>
</evidence>
<sequence length="65" mass="7198">MLGSIIMLLCIAVFWCVLTNVAATQAKKNPNMKEEEKTPAKIGYILSWVIGIFLVFVILICIGNL</sequence>
<comment type="caution">
    <text evidence="2">The sequence shown here is derived from an EMBL/GenBank/DDBJ whole genome shotgun (WGS) entry which is preliminary data.</text>
</comment>
<dbReference type="RefSeq" id="WP_062680808.1">
    <property type="nucleotide sequence ID" value="NZ_CAXOUF010000029.1"/>
</dbReference>
<gene>
    <name evidence="2" type="ORF">A2J07_00670</name>
</gene>
<protein>
    <submittedName>
        <fullName evidence="2">Uncharacterized protein</fullName>
    </submittedName>
</protein>
<keyword evidence="1" id="KW-0472">Membrane</keyword>
<reference evidence="2 3" key="1">
    <citation type="submission" date="2016-03" db="EMBL/GenBank/DDBJ databases">
        <title>Comparative genomics of human isolates of Fusobacterium necrophorum.</title>
        <authorList>
            <person name="Jensen A."/>
            <person name="Bank S."/>
            <person name="Andersen P.S."/>
            <person name="Kristensen L.H."/>
            <person name="Prag J."/>
        </authorList>
    </citation>
    <scope>NUCLEOTIDE SEQUENCE [LARGE SCALE GENOMIC DNA]</scope>
    <source>
        <strain evidence="2 3">LS_1264</strain>
    </source>
</reference>
<name>A0A162J7K6_9FUSO</name>
<evidence type="ECO:0000313" key="2">
    <source>
        <dbReference type="EMBL" id="KYL05281.1"/>
    </source>
</evidence>
<keyword evidence="1" id="KW-1133">Transmembrane helix</keyword>
<dbReference type="AlphaFoldDB" id="A0A162J7K6"/>
<dbReference type="EMBL" id="LVEA01000001">
    <property type="protein sequence ID" value="KYL05281.1"/>
    <property type="molecule type" value="Genomic_DNA"/>
</dbReference>
<feature type="transmembrane region" description="Helical" evidence="1">
    <location>
        <begin position="42"/>
        <end position="62"/>
    </location>
</feature>
<accession>A0A162J7K6</accession>
<keyword evidence="1" id="KW-0812">Transmembrane</keyword>